<dbReference type="EMBL" id="CWOW01000026">
    <property type="protein sequence ID" value="CSB11535.1"/>
    <property type="molecule type" value="Genomic_DNA"/>
</dbReference>
<gene>
    <name evidence="2" type="ORF">ERS013165_03432</name>
</gene>
<evidence type="ECO:0000256" key="1">
    <source>
        <dbReference type="SAM" id="Phobius"/>
    </source>
</evidence>
<sequence>MLSSASIRAVSCKIVCSNCSMRCSRLGAVFVVATSTLGMRWVLFQLFIVAIIAGIGTGVFKRALTSATEGSLPCCCRLLRISSSS</sequence>
<dbReference type="AlphaFoldDB" id="A0A655RUL9"/>
<keyword evidence="1" id="KW-1133">Transmembrane helix</keyword>
<name>A0A655RUL9_VIBCL</name>
<evidence type="ECO:0000313" key="2">
    <source>
        <dbReference type="EMBL" id="CSB11535.1"/>
    </source>
</evidence>
<protein>
    <submittedName>
        <fullName evidence="2">Uncharacterized protein</fullName>
    </submittedName>
</protein>
<reference evidence="2 3" key="1">
    <citation type="submission" date="2015-07" db="EMBL/GenBank/DDBJ databases">
        <authorList>
            <consortium name="Pathogen Informatics"/>
        </authorList>
    </citation>
    <scope>NUCLEOTIDE SEQUENCE [LARGE SCALE GENOMIC DNA]</scope>
    <source>
        <strain evidence="2 3">A51</strain>
    </source>
</reference>
<dbReference type="Proteomes" id="UP000044806">
    <property type="component" value="Unassembled WGS sequence"/>
</dbReference>
<keyword evidence="1" id="KW-0812">Transmembrane</keyword>
<proteinExistence type="predicted"/>
<accession>A0A655RUL9</accession>
<feature type="transmembrane region" description="Helical" evidence="1">
    <location>
        <begin position="41"/>
        <end position="60"/>
    </location>
</feature>
<evidence type="ECO:0000313" key="3">
    <source>
        <dbReference type="Proteomes" id="UP000044806"/>
    </source>
</evidence>
<organism evidence="2 3">
    <name type="scientific">Vibrio cholerae</name>
    <dbReference type="NCBI Taxonomy" id="666"/>
    <lineage>
        <taxon>Bacteria</taxon>
        <taxon>Pseudomonadati</taxon>
        <taxon>Pseudomonadota</taxon>
        <taxon>Gammaproteobacteria</taxon>
        <taxon>Vibrionales</taxon>
        <taxon>Vibrionaceae</taxon>
        <taxon>Vibrio</taxon>
    </lineage>
</organism>
<keyword evidence="1" id="KW-0472">Membrane</keyword>